<evidence type="ECO:0000313" key="6">
    <source>
        <dbReference type="EMBL" id="JAG28095.1"/>
    </source>
</evidence>
<evidence type="ECO:0000313" key="7">
    <source>
        <dbReference type="EMBL" id="JAQ06340.1"/>
    </source>
</evidence>
<dbReference type="EMBL" id="GBHO01015511">
    <property type="protein sequence ID" value="JAG28093.1"/>
    <property type="molecule type" value="Transcribed_RNA"/>
</dbReference>
<dbReference type="InterPro" id="IPR036371">
    <property type="entry name" value="TPK_B1-bd_sf"/>
</dbReference>
<reference evidence="6" key="1">
    <citation type="journal article" date="2014" name="PLoS ONE">
        <title>Transcriptome-Based Identification of ABC Transporters in the Western Tarnished Plant Bug Lygus hesperus.</title>
        <authorList>
            <person name="Hull J.J."/>
            <person name="Chaney K."/>
            <person name="Geib S.M."/>
            <person name="Fabrick J.A."/>
            <person name="Brent C.S."/>
            <person name="Walsh D."/>
            <person name="Lavine L.C."/>
        </authorList>
    </citation>
    <scope>NUCLEOTIDE SEQUENCE</scope>
</reference>
<reference evidence="6" key="2">
    <citation type="submission" date="2014-07" db="EMBL/GenBank/DDBJ databases">
        <authorList>
            <person name="Hull J."/>
        </authorList>
    </citation>
    <scope>NUCLEOTIDE SEQUENCE</scope>
</reference>
<dbReference type="EMBL" id="GBHO01015509">
    <property type="protein sequence ID" value="JAG28095.1"/>
    <property type="molecule type" value="Transcribed_RNA"/>
</dbReference>
<dbReference type="GO" id="GO:0004788">
    <property type="term" value="F:thiamine diphosphokinase activity"/>
    <property type="evidence" value="ECO:0007669"/>
    <property type="project" value="InterPro"/>
</dbReference>
<evidence type="ECO:0000313" key="5">
    <source>
        <dbReference type="EMBL" id="JAG28093.1"/>
    </source>
</evidence>
<dbReference type="GO" id="GO:0016301">
    <property type="term" value="F:kinase activity"/>
    <property type="evidence" value="ECO:0007669"/>
    <property type="project" value="UniProtKB-KW"/>
</dbReference>
<reference evidence="7" key="3">
    <citation type="journal article" date="2016" name="Gigascience">
        <title>De novo construction of an expanded transcriptome assembly for the western tarnished plant bug, Lygus hesperus.</title>
        <authorList>
            <person name="Tassone E.E."/>
            <person name="Geib S.M."/>
            <person name="Hall B."/>
            <person name="Fabrick J.A."/>
            <person name="Brent C.S."/>
            <person name="Hull J.J."/>
        </authorList>
    </citation>
    <scope>NUCLEOTIDE SEQUENCE</scope>
</reference>
<dbReference type="PANTHER" id="PTHR13622">
    <property type="entry name" value="THIAMIN PYROPHOSPHOKINASE"/>
    <property type="match status" value="1"/>
</dbReference>
<accession>A0A0A9YF58</accession>
<dbReference type="GO" id="GO:0005524">
    <property type="term" value="F:ATP binding"/>
    <property type="evidence" value="ECO:0007669"/>
    <property type="project" value="UniProtKB-KW"/>
</dbReference>
<gene>
    <name evidence="6" type="primary">Tpk1_6</name>
    <name evidence="7" type="synonym">Tpk1_3</name>
    <name evidence="5" type="synonym">Tpk1_7</name>
    <name evidence="5" type="ORF">CM83_13995</name>
    <name evidence="6" type="ORF">CM83_13999</name>
    <name evidence="7" type="ORF">g.12973</name>
</gene>
<proteinExistence type="predicted"/>
<protein>
    <submittedName>
        <fullName evidence="6">Thiamin pyrophosphokinase 1</fullName>
    </submittedName>
</protein>
<dbReference type="GO" id="GO:0009229">
    <property type="term" value="P:thiamine diphosphate biosynthetic process"/>
    <property type="evidence" value="ECO:0007669"/>
    <property type="project" value="InterPro"/>
</dbReference>
<evidence type="ECO:0000256" key="2">
    <source>
        <dbReference type="ARBA" id="ARBA00022741"/>
    </source>
</evidence>
<dbReference type="InterPro" id="IPR036759">
    <property type="entry name" value="TPK_catalytic_sf"/>
</dbReference>
<dbReference type="PANTHER" id="PTHR13622:SF8">
    <property type="entry name" value="THIAMIN PYROPHOSPHOKINASE 1"/>
    <property type="match status" value="1"/>
</dbReference>
<dbReference type="SUPFAM" id="SSF63862">
    <property type="entry name" value="Thiamin pyrophosphokinase, substrate-binding domain"/>
    <property type="match status" value="1"/>
</dbReference>
<evidence type="ECO:0000256" key="1">
    <source>
        <dbReference type="ARBA" id="ARBA00022679"/>
    </source>
</evidence>
<organism evidence="6">
    <name type="scientific">Lygus hesperus</name>
    <name type="common">Western plant bug</name>
    <dbReference type="NCBI Taxonomy" id="30085"/>
    <lineage>
        <taxon>Eukaryota</taxon>
        <taxon>Metazoa</taxon>
        <taxon>Ecdysozoa</taxon>
        <taxon>Arthropoda</taxon>
        <taxon>Hexapoda</taxon>
        <taxon>Insecta</taxon>
        <taxon>Pterygota</taxon>
        <taxon>Neoptera</taxon>
        <taxon>Paraneoptera</taxon>
        <taxon>Hemiptera</taxon>
        <taxon>Heteroptera</taxon>
        <taxon>Panheteroptera</taxon>
        <taxon>Cimicomorpha</taxon>
        <taxon>Miridae</taxon>
        <taxon>Mirini</taxon>
        <taxon>Lygus</taxon>
    </lineage>
</organism>
<keyword evidence="2" id="KW-0547">Nucleotide-binding</keyword>
<dbReference type="AlphaFoldDB" id="A0A0A9YF58"/>
<sequence>MILHDAIPTQHQQVPSKPWPIPDVILCLGAFGGRFDQEMNNIYTLYTVGTLLRPRVVLMGLQNLVELINPGVGVLLPSSTYQSAPYYCGLLPISNPVRCTSVGFTWNLGSQGEQDALLTTVQEHCGRTLHNDTTTGTETGSASHPEMGDTSAFAGTVMEFTGLISTNNISNPVRIHETLANALLVRCDRPLLYTSCISDTRAESSTSTCH</sequence>
<dbReference type="EMBL" id="GDHC01012289">
    <property type="protein sequence ID" value="JAQ06340.1"/>
    <property type="molecule type" value="Transcribed_RNA"/>
</dbReference>
<keyword evidence="3 6" id="KW-0418">Kinase</keyword>
<keyword evidence="4" id="KW-0067">ATP-binding</keyword>
<dbReference type="Gene3D" id="3.40.50.10240">
    <property type="entry name" value="Thiamin pyrophosphokinase, catalytic domain"/>
    <property type="match status" value="1"/>
</dbReference>
<evidence type="ECO:0000256" key="4">
    <source>
        <dbReference type="ARBA" id="ARBA00022840"/>
    </source>
</evidence>
<evidence type="ECO:0000256" key="3">
    <source>
        <dbReference type="ARBA" id="ARBA00022777"/>
    </source>
</evidence>
<dbReference type="SUPFAM" id="SSF63999">
    <property type="entry name" value="Thiamin pyrophosphokinase, catalytic domain"/>
    <property type="match status" value="1"/>
</dbReference>
<name>A0A0A9YF58_LYGHE</name>
<keyword evidence="1" id="KW-0808">Transferase</keyword>